<name>A0A4R5QH23_9PROT</name>
<dbReference type="OrthoDB" id="425753at2"/>
<protein>
    <submittedName>
        <fullName evidence="2">DUF29 family protein</fullName>
    </submittedName>
</protein>
<evidence type="ECO:0000313" key="2">
    <source>
        <dbReference type="EMBL" id="TDH62406.1"/>
    </source>
</evidence>
<dbReference type="AlphaFoldDB" id="A0A4R5QH23"/>
<dbReference type="RefSeq" id="WP_133288920.1">
    <property type="nucleotide sequence ID" value="NZ_SMSJ01000012.1"/>
</dbReference>
<feature type="compositionally biased region" description="Basic and acidic residues" evidence="1">
    <location>
        <begin position="56"/>
        <end position="67"/>
    </location>
</feature>
<dbReference type="Gene3D" id="1.20.1220.20">
    <property type="entry name" value="Uncharcterised protein PF01724"/>
    <property type="match status" value="1"/>
</dbReference>
<dbReference type="Proteomes" id="UP000295096">
    <property type="component" value="Unassembled WGS sequence"/>
</dbReference>
<dbReference type="Pfam" id="PF01724">
    <property type="entry name" value="DUF29"/>
    <property type="match status" value="1"/>
</dbReference>
<reference evidence="2 3" key="1">
    <citation type="journal article" date="2016" name="J. Microbiol.">
        <title>Dankookia rubra gen. nov., sp. nov., an alphaproteobacterium isolated from sediment of a shallow stream.</title>
        <authorList>
            <person name="Kim W.H."/>
            <person name="Kim D.H."/>
            <person name="Kang K."/>
            <person name="Ahn T.Y."/>
        </authorList>
    </citation>
    <scope>NUCLEOTIDE SEQUENCE [LARGE SCALE GENOMIC DNA]</scope>
    <source>
        <strain evidence="2 3">JCM30602</strain>
    </source>
</reference>
<organism evidence="2 3">
    <name type="scientific">Dankookia rubra</name>
    <dbReference type="NCBI Taxonomy" id="1442381"/>
    <lineage>
        <taxon>Bacteria</taxon>
        <taxon>Pseudomonadati</taxon>
        <taxon>Pseudomonadota</taxon>
        <taxon>Alphaproteobacteria</taxon>
        <taxon>Acetobacterales</taxon>
        <taxon>Roseomonadaceae</taxon>
        <taxon>Dankookia</taxon>
    </lineage>
</organism>
<evidence type="ECO:0000256" key="1">
    <source>
        <dbReference type="SAM" id="MobiDB-lite"/>
    </source>
</evidence>
<feature type="region of interest" description="Disordered" evidence="1">
    <location>
        <begin position="56"/>
        <end position="75"/>
    </location>
</feature>
<comment type="caution">
    <text evidence="2">The sequence shown here is derived from an EMBL/GenBank/DDBJ whole genome shotgun (WGS) entry which is preliminary data.</text>
</comment>
<proteinExistence type="predicted"/>
<evidence type="ECO:0000313" key="3">
    <source>
        <dbReference type="Proteomes" id="UP000295096"/>
    </source>
</evidence>
<keyword evidence="3" id="KW-1185">Reference proteome</keyword>
<gene>
    <name evidence="2" type="ORF">E2C06_11950</name>
</gene>
<sequence>MVVGSTPAAQAAALYEQDFVAWTRQQASALRSAQHGGVEAIGLDYEHLAREIERLGENRERAEDRAEPSGAGAPI</sequence>
<dbReference type="EMBL" id="SMSJ01000012">
    <property type="protein sequence ID" value="TDH62406.1"/>
    <property type="molecule type" value="Genomic_DNA"/>
</dbReference>
<accession>A0A4R5QH23</accession>